<feature type="region of interest" description="Disordered" evidence="1">
    <location>
        <begin position="509"/>
        <end position="531"/>
    </location>
</feature>
<organism evidence="2 3">
    <name type="scientific">Albugo candida</name>
    <dbReference type="NCBI Taxonomy" id="65357"/>
    <lineage>
        <taxon>Eukaryota</taxon>
        <taxon>Sar</taxon>
        <taxon>Stramenopiles</taxon>
        <taxon>Oomycota</taxon>
        <taxon>Peronosporomycetes</taxon>
        <taxon>Albuginales</taxon>
        <taxon>Albuginaceae</taxon>
        <taxon>Albugo</taxon>
    </lineage>
</organism>
<gene>
    <name evidence="2" type="ORF">BN9_130910</name>
</gene>
<evidence type="ECO:0000313" key="2">
    <source>
        <dbReference type="EMBL" id="CCI50800.1"/>
    </source>
</evidence>
<sequence>MERLHRMILVIAVASYHAKSYEMSKKYTIFHTNVHAPSAYHQFHNCQKCLLIAAGIRKFSITESALFVPQITITASQIGFMRIQTHCYYKEICANLILESSHLLEVSTHAQTSVYATPQPSETIGINQSEENIVCLTLSHVNAEETCRICLREASDSKSIGEFLFTDEKQSLNFVYVLRTLHTEEVIVKACEICSILRKIYSDELCEAMHNVKASDSNVVVRNVKARKSNNGDKQSALKVHCVHAVLQEDASKEGKSTFGPVTDCMKCLARKTKSIVHWIMDDADPQRRSYFLLGITDNIYIWMLHDSEICAPTCTILFVGNENCYAGYHKHFDSTPIGYQISSSVPTSWRKNNKPDYYSECILVHFVLNKKCRQCISKYINRRTKFLDMTVLVEIKNKKNKEKLHHCITTPSKHSCTRFLFLPNEVCLQDGKYPKIRELSVASSSNFRSAGSSSSQSSGEIGLGLRSLREMPTGTPSLSVTGGGRIHSTQMVLDGLDRNLVNRKRSVRERLPQTAEAGSSHSTSSIGSPTHKSDPIYPLLLVNYRTTECLMCLALVREVLVVSAHKKLVYIRKPIKEAVTCNCEEIMMEIEVPSINSMLPIPATSIPEYIESEKWLLGVRHIWWENHAVSHEFVVPGKKAND</sequence>
<dbReference type="AlphaFoldDB" id="A0A024GVS5"/>
<dbReference type="InParanoid" id="A0A024GVS5"/>
<feature type="compositionally biased region" description="Low complexity" evidence="1">
    <location>
        <begin position="519"/>
        <end position="531"/>
    </location>
</feature>
<keyword evidence="3" id="KW-1185">Reference proteome</keyword>
<protein>
    <submittedName>
        <fullName evidence="2">Uncharacterized protein</fullName>
    </submittedName>
</protein>
<comment type="caution">
    <text evidence="2">The sequence shown here is derived from an EMBL/GenBank/DDBJ whole genome shotgun (WGS) entry which is preliminary data.</text>
</comment>
<dbReference type="Proteomes" id="UP000053237">
    <property type="component" value="Unassembled WGS sequence"/>
</dbReference>
<name>A0A024GVS5_9STRA</name>
<evidence type="ECO:0000313" key="3">
    <source>
        <dbReference type="Proteomes" id="UP000053237"/>
    </source>
</evidence>
<proteinExistence type="predicted"/>
<reference evidence="2 3" key="1">
    <citation type="submission" date="2012-05" db="EMBL/GenBank/DDBJ databases">
        <title>Recombination and specialization in a pathogen metapopulation.</title>
        <authorList>
            <person name="Gardiner A."/>
            <person name="Kemen E."/>
            <person name="Schultz-Larsen T."/>
            <person name="MacLean D."/>
            <person name="Van Oosterhout C."/>
            <person name="Jones J.D.G."/>
        </authorList>
    </citation>
    <scope>NUCLEOTIDE SEQUENCE [LARGE SCALE GENOMIC DNA]</scope>
    <source>
        <strain evidence="2 3">Ac Nc2</strain>
    </source>
</reference>
<evidence type="ECO:0000256" key="1">
    <source>
        <dbReference type="SAM" id="MobiDB-lite"/>
    </source>
</evidence>
<accession>A0A024GVS5</accession>
<dbReference type="EMBL" id="CAIX01001181">
    <property type="protein sequence ID" value="CCI50800.1"/>
    <property type="molecule type" value="Genomic_DNA"/>
</dbReference>